<comment type="subcellular location">
    <subcellularLocation>
        <location evidence="1">Cytoplasm</location>
    </subcellularLocation>
</comment>
<dbReference type="AlphaFoldDB" id="A0A0H3L0X3"/>
<dbReference type="PANTHER" id="PTHR46268:SF23">
    <property type="entry name" value="UNIVERSAL STRESS PROTEIN A-RELATED"/>
    <property type="match status" value="1"/>
</dbReference>
<dbReference type="KEGG" id="paj:PAJ_2987"/>
<dbReference type="Gene3D" id="3.40.50.620">
    <property type="entry name" value="HUPs"/>
    <property type="match status" value="1"/>
</dbReference>
<protein>
    <recommendedName>
        <fullName evidence="6">Universal stress protein A</fullName>
    </recommendedName>
</protein>
<evidence type="ECO:0000313" key="9">
    <source>
        <dbReference type="Proteomes" id="UP000006690"/>
    </source>
</evidence>
<reference evidence="9" key="1">
    <citation type="journal article" date="2012" name="Appl. Microbiol. Biotechnol.">
        <title>The complete genome sequence of Pantoea ananatis AJ13355, an organism with great biotechnological potential.</title>
        <authorList>
            <person name="Hara Y."/>
            <person name="Kadotani N."/>
            <person name="Izui H."/>
            <person name="Katashkina J.I."/>
            <person name="Kuvaeva T.M."/>
            <person name="Andreeva I.G."/>
            <person name="Golubeva L.I."/>
            <person name="Malko D.B."/>
            <person name="Makeev V.J."/>
            <person name="Mashko S.V."/>
            <person name="Kozlov Y.I."/>
        </authorList>
    </citation>
    <scope>NUCLEOTIDE SEQUENCE [LARGE SCALE GENOMIC DNA]</scope>
    <source>
        <strain evidence="9">AJ13355</strain>
    </source>
</reference>
<organism evidence="8 9">
    <name type="scientific">Pantoea ananatis (strain AJ13355)</name>
    <dbReference type="NCBI Taxonomy" id="932677"/>
    <lineage>
        <taxon>Bacteria</taxon>
        <taxon>Pseudomonadati</taxon>
        <taxon>Pseudomonadota</taxon>
        <taxon>Gammaproteobacteria</taxon>
        <taxon>Enterobacterales</taxon>
        <taxon>Erwiniaceae</taxon>
        <taxon>Pantoea</taxon>
    </lineage>
</organism>
<dbReference type="Proteomes" id="UP000006690">
    <property type="component" value="Chromosome"/>
</dbReference>
<dbReference type="EMBL" id="AP012032">
    <property type="protein sequence ID" value="BAK13067.1"/>
    <property type="molecule type" value="Genomic_DNA"/>
</dbReference>
<evidence type="ECO:0000256" key="2">
    <source>
        <dbReference type="ARBA" id="ARBA00008791"/>
    </source>
</evidence>
<dbReference type="InterPro" id="IPR006016">
    <property type="entry name" value="UspA"/>
</dbReference>
<accession>A0A0H3L0X3</accession>
<evidence type="ECO:0000256" key="6">
    <source>
        <dbReference type="ARBA" id="ARBA00040920"/>
    </source>
</evidence>
<dbReference type="CDD" id="cd23657">
    <property type="entry name" value="USP-A-like"/>
    <property type="match status" value="1"/>
</dbReference>
<keyword evidence="4" id="KW-0963">Cytoplasm</keyword>
<dbReference type="PANTHER" id="PTHR46268">
    <property type="entry name" value="STRESS RESPONSE PROTEIN NHAX"/>
    <property type="match status" value="1"/>
</dbReference>
<evidence type="ECO:0000313" key="8">
    <source>
        <dbReference type="EMBL" id="BAK13067.1"/>
    </source>
</evidence>
<sequence length="176" mass="19529">MALIARSRNGFRNCDASGNRCHSESRGRSNIMAYKHILIAVDLSPESQLLVDKAVSLARPYDAKISLIHVDVNYSDLYTGLIDVNLGDMQKRISEETHLALKSLSDAAGYPITETLSGSGDLGQVLVDAIKKYDVDMVVCGHHQDFWSKLMSSARQLINTVHIDMLIVPLRDEEDE</sequence>
<dbReference type="GO" id="GO:0005737">
    <property type="term" value="C:cytoplasm"/>
    <property type="evidence" value="ECO:0007669"/>
    <property type="project" value="UniProtKB-SubCell"/>
</dbReference>
<comment type="similarity">
    <text evidence="2">Belongs to the universal stress protein A family.</text>
</comment>
<dbReference type="Pfam" id="PF00582">
    <property type="entry name" value="Usp"/>
    <property type="match status" value="1"/>
</dbReference>
<proteinExistence type="inferred from homology"/>
<name>A0A0H3L0X3_PANAA</name>
<comment type="function">
    <text evidence="5">Required for resistance to DNA-damaging agents.</text>
</comment>
<dbReference type="eggNOG" id="COG0589">
    <property type="taxonomic scope" value="Bacteria"/>
</dbReference>
<dbReference type="PIRSF" id="PIRSF006276">
    <property type="entry name" value="UspA"/>
    <property type="match status" value="1"/>
</dbReference>
<feature type="domain" description="UspA" evidence="7">
    <location>
        <begin position="34"/>
        <end position="169"/>
    </location>
</feature>
<comment type="subunit">
    <text evidence="3">Homodimer.</text>
</comment>
<gene>
    <name evidence="8" type="primary">uspA</name>
    <name evidence="8" type="ordered locus">PAJ_2987</name>
</gene>
<evidence type="ECO:0000256" key="5">
    <source>
        <dbReference type="ARBA" id="ARBA00037131"/>
    </source>
</evidence>
<dbReference type="InterPro" id="IPR014729">
    <property type="entry name" value="Rossmann-like_a/b/a_fold"/>
</dbReference>
<dbReference type="NCBIfam" id="NF011698">
    <property type="entry name" value="PRK15118.1"/>
    <property type="match status" value="1"/>
</dbReference>
<dbReference type="SUPFAM" id="SSF52402">
    <property type="entry name" value="Adenine nucleotide alpha hydrolases-like"/>
    <property type="match status" value="1"/>
</dbReference>
<evidence type="ECO:0000259" key="7">
    <source>
        <dbReference type="Pfam" id="PF00582"/>
    </source>
</evidence>
<dbReference type="InterPro" id="IPR006015">
    <property type="entry name" value="Universal_stress_UspA"/>
</dbReference>
<evidence type="ECO:0000256" key="4">
    <source>
        <dbReference type="ARBA" id="ARBA00022490"/>
    </source>
</evidence>
<evidence type="ECO:0000256" key="1">
    <source>
        <dbReference type="ARBA" id="ARBA00004496"/>
    </source>
</evidence>
<dbReference type="PATRIC" id="fig|932677.3.peg.3467"/>
<dbReference type="FunFam" id="3.40.50.620:FF:000014">
    <property type="entry name" value="Universal stress protein"/>
    <property type="match status" value="1"/>
</dbReference>
<evidence type="ECO:0000256" key="3">
    <source>
        <dbReference type="ARBA" id="ARBA00011738"/>
    </source>
</evidence>
<dbReference type="HOGENOM" id="CLU_049301_18_0_6"/>